<dbReference type="Gene3D" id="2.60.40.10">
    <property type="entry name" value="Immunoglobulins"/>
    <property type="match status" value="5"/>
</dbReference>
<evidence type="ECO:0000259" key="9">
    <source>
        <dbReference type="PROSITE" id="PS50835"/>
    </source>
</evidence>
<accession>A0A6P4XYA5</accession>
<dbReference type="InterPro" id="IPR013783">
    <property type="entry name" value="Ig-like_fold"/>
</dbReference>
<dbReference type="InterPro" id="IPR051275">
    <property type="entry name" value="Cell_adhesion_signaling"/>
</dbReference>
<gene>
    <name evidence="11" type="primary">LOC109464560</name>
</gene>
<evidence type="ECO:0000256" key="6">
    <source>
        <dbReference type="SAM" id="MobiDB-lite"/>
    </source>
</evidence>
<evidence type="ECO:0000256" key="2">
    <source>
        <dbReference type="ARBA" id="ARBA00023136"/>
    </source>
</evidence>
<dbReference type="PROSITE" id="PS50835">
    <property type="entry name" value="IG_LIKE"/>
    <property type="match status" value="5"/>
</dbReference>
<dbReference type="SMART" id="SM00409">
    <property type="entry name" value="IG"/>
    <property type="match status" value="5"/>
</dbReference>
<feature type="domain" description="Ig-like" evidence="9">
    <location>
        <begin position="21"/>
        <end position="110"/>
    </location>
</feature>
<evidence type="ECO:0000256" key="3">
    <source>
        <dbReference type="ARBA" id="ARBA00023157"/>
    </source>
</evidence>
<dbReference type="Pfam" id="PF13927">
    <property type="entry name" value="Ig_3"/>
    <property type="match status" value="1"/>
</dbReference>
<feature type="region of interest" description="Disordered" evidence="6">
    <location>
        <begin position="540"/>
        <end position="559"/>
    </location>
</feature>
<dbReference type="Pfam" id="PF07679">
    <property type="entry name" value="I-set"/>
    <property type="match status" value="1"/>
</dbReference>
<feature type="domain" description="Ig-like" evidence="9">
    <location>
        <begin position="119"/>
        <end position="208"/>
    </location>
</feature>
<dbReference type="AlphaFoldDB" id="A0A6P4XYA5"/>
<keyword evidence="4" id="KW-0325">Glycoprotein</keyword>
<keyword evidence="7" id="KW-0812">Transmembrane</keyword>
<dbReference type="Proteomes" id="UP000515135">
    <property type="component" value="Unplaced"/>
</dbReference>
<keyword evidence="7" id="KW-1133">Transmembrane helix</keyword>
<keyword evidence="8" id="KW-0732">Signal</keyword>
<dbReference type="GO" id="GO:0005911">
    <property type="term" value="C:cell-cell junction"/>
    <property type="evidence" value="ECO:0007669"/>
    <property type="project" value="TreeGrafter"/>
</dbReference>
<feature type="region of interest" description="Disordered" evidence="6">
    <location>
        <begin position="576"/>
        <end position="624"/>
    </location>
</feature>
<name>A0A6P4XYA5_BRABE</name>
<comment type="subcellular location">
    <subcellularLocation>
        <location evidence="1">Membrane</location>
        <topology evidence="1">Single-pass type I membrane protein</topology>
    </subcellularLocation>
</comment>
<evidence type="ECO:0000313" key="11">
    <source>
        <dbReference type="RefSeq" id="XP_019617123.1"/>
    </source>
</evidence>
<dbReference type="Pfam" id="PF08205">
    <property type="entry name" value="C2-set_2"/>
    <property type="match status" value="1"/>
</dbReference>
<dbReference type="SUPFAM" id="SSF48726">
    <property type="entry name" value="Immunoglobulin"/>
    <property type="match status" value="5"/>
</dbReference>
<evidence type="ECO:0000256" key="7">
    <source>
        <dbReference type="SAM" id="Phobius"/>
    </source>
</evidence>
<dbReference type="InterPro" id="IPR003598">
    <property type="entry name" value="Ig_sub2"/>
</dbReference>
<dbReference type="InterPro" id="IPR003599">
    <property type="entry name" value="Ig_sub"/>
</dbReference>
<dbReference type="GO" id="GO:0005886">
    <property type="term" value="C:plasma membrane"/>
    <property type="evidence" value="ECO:0007669"/>
    <property type="project" value="TreeGrafter"/>
</dbReference>
<dbReference type="GO" id="GO:0098609">
    <property type="term" value="P:cell-cell adhesion"/>
    <property type="evidence" value="ECO:0007669"/>
    <property type="project" value="TreeGrafter"/>
</dbReference>
<dbReference type="OrthoDB" id="10028801at2759"/>
<sequence>MVALPRAIVWILLLWTEVLQPDTVESAYYQSRPQSTAVLQGETIVLSCAFAGLLKDEAVSVSRAFNRHRVVGKPSRGEFNLEIQDVQREDTGGYRCSTLSVEAASDAVLTVVVPMEGPPEITGAETSLEAGSELYLRCKSRGGFPAPKLAWYNGTRVLPTSASSEENSSERRMIELFIPRLSKWDNGANISCVANQGYLKIVKPRTTSRILRVNYPPTISVPSPSIHVKEGQSANLTCYVDSNPRADLTWTKMGGVLPIGSIQRDKTLQIPRVSKLDSGVYKCEADNGMSQIATGAVTLEVFYPPKIDSSMDSKVTVLFNQDDFSLKCQADGNPKPHIRWRRKDTALRWENPLRFHRIRYDVEGIYQCIATNDGGVQYATRDVEIDVVGQPDIRGGQSLVTANSGNTARLYCDIVADPVPEKAKWVWRNNQGVETILLPTNNGIMINEHTTEEGTTSIVTVQEVREEDGGVYICKATNMFGSDQKEIRLNVKGSRSSLVAIISVSVVVIVLAAAALVGVLFAKRRGWIFRNSPQGLAHTNTLPPYSTVERHRPEGEDGGGVYTAIREETSTTDTVMVHVEPPPPPPSKDLKSRWKGGRSQAGVRGSTADHEEENVLNEIQADSV</sequence>
<evidence type="ECO:0000256" key="8">
    <source>
        <dbReference type="SAM" id="SignalP"/>
    </source>
</evidence>
<keyword evidence="3" id="KW-1015">Disulfide bond</keyword>
<keyword evidence="10" id="KW-1185">Reference proteome</keyword>
<dbReference type="InterPro" id="IPR013098">
    <property type="entry name" value="Ig_I-set"/>
</dbReference>
<feature type="chain" id="PRO_5027590032" evidence="8">
    <location>
        <begin position="27"/>
        <end position="624"/>
    </location>
</feature>
<dbReference type="KEGG" id="bbel:109464560"/>
<reference evidence="11" key="1">
    <citation type="submission" date="2025-08" db="UniProtKB">
        <authorList>
            <consortium name="RefSeq"/>
        </authorList>
    </citation>
    <scope>IDENTIFICATION</scope>
    <source>
        <tissue evidence="11">Gonad</tissue>
    </source>
</reference>
<evidence type="ECO:0000313" key="10">
    <source>
        <dbReference type="Proteomes" id="UP000515135"/>
    </source>
</evidence>
<organism evidence="10 11">
    <name type="scientific">Branchiostoma belcheri</name>
    <name type="common">Amphioxus</name>
    <dbReference type="NCBI Taxonomy" id="7741"/>
    <lineage>
        <taxon>Eukaryota</taxon>
        <taxon>Metazoa</taxon>
        <taxon>Chordata</taxon>
        <taxon>Cephalochordata</taxon>
        <taxon>Leptocardii</taxon>
        <taxon>Amphioxiformes</taxon>
        <taxon>Branchiostomatidae</taxon>
        <taxon>Branchiostoma</taxon>
    </lineage>
</organism>
<dbReference type="InterPro" id="IPR007110">
    <property type="entry name" value="Ig-like_dom"/>
</dbReference>
<dbReference type="GeneID" id="109464560"/>
<feature type="signal peptide" evidence="8">
    <location>
        <begin position="1"/>
        <end position="26"/>
    </location>
</feature>
<proteinExistence type="predicted"/>
<dbReference type="RefSeq" id="XP_019617123.1">
    <property type="nucleotide sequence ID" value="XM_019761564.1"/>
</dbReference>
<feature type="transmembrane region" description="Helical" evidence="7">
    <location>
        <begin position="498"/>
        <end position="522"/>
    </location>
</feature>
<dbReference type="InterPro" id="IPR036179">
    <property type="entry name" value="Ig-like_dom_sf"/>
</dbReference>
<evidence type="ECO:0000256" key="5">
    <source>
        <dbReference type="ARBA" id="ARBA00023319"/>
    </source>
</evidence>
<feature type="domain" description="Ig-like" evidence="9">
    <location>
        <begin position="305"/>
        <end position="384"/>
    </location>
</feature>
<dbReference type="PANTHER" id="PTHR11640">
    <property type="entry name" value="NEPHRIN"/>
    <property type="match status" value="1"/>
</dbReference>
<dbReference type="SMART" id="SM00408">
    <property type="entry name" value="IGc2"/>
    <property type="match status" value="4"/>
</dbReference>
<keyword evidence="5" id="KW-0393">Immunoglobulin domain</keyword>
<evidence type="ECO:0000256" key="4">
    <source>
        <dbReference type="ARBA" id="ARBA00023180"/>
    </source>
</evidence>
<dbReference type="InterPro" id="IPR013162">
    <property type="entry name" value="CD80_C2-set"/>
</dbReference>
<feature type="domain" description="Ig-like" evidence="9">
    <location>
        <begin position="217"/>
        <end position="300"/>
    </location>
</feature>
<evidence type="ECO:0000256" key="1">
    <source>
        <dbReference type="ARBA" id="ARBA00004479"/>
    </source>
</evidence>
<dbReference type="PANTHER" id="PTHR11640:SF164">
    <property type="entry name" value="MAM DOMAIN-CONTAINING GLYCOSYLPHOSPHATIDYLINOSITOL ANCHOR PROTEIN 1"/>
    <property type="match status" value="1"/>
</dbReference>
<protein>
    <submittedName>
        <fullName evidence="11">Hemicentin-2-like</fullName>
    </submittedName>
</protein>
<dbReference type="Pfam" id="PF13895">
    <property type="entry name" value="Ig_2"/>
    <property type="match status" value="1"/>
</dbReference>
<keyword evidence="2 7" id="KW-0472">Membrane</keyword>
<feature type="domain" description="Ig-like" evidence="9">
    <location>
        <begin position="391"/>
        <end position="490"/>
    </location>
</feature>
<dbReference type="GO" id="GO:0050839">
    <property type="term" value="F:cell adhesion molecule binding"/>
    <property type="evidence" value="ECO:0007669"/>
    <property type="project" value="TreeGrafter"/>
</dbReference>